<dbReference type="Proteomes" id="UP000217790">
    <property type="component" value="Unassembled WGS sequence"/>
</dbReference>
<protein>
    <submittedName>
        <fullName evidence="1">Uncharacterized protein</fullName>
    </submittedName>
</protein>
<keyword evidence="2" id="KW-1185">Reference proteome</keyword>
<reference evidence="2" key="1">
    <citation type="journal article" date="2017" name="Nat. Ecol. Evol.">
        <title>Genome expansion and lineage-specific genetic innovations in the forest pathogenic fungi Armillaria.</title>
        <authorList>
            <person name="Sipos G."/>
            <person name="Prasanna A.N."/>
            <person name="Walter M.C."/>
            <person name="O'Connor E."/>
            <person name="Balint B."/>
            <person name="Krizsan K."/>
            <person name="Kiss B."/>
            <person name="Hess J."/>
            <person name="Varga T."/>
            <person name="Slot J."/>
            <person name="Riley R."/>
            <person name="Boka B."/>
            <person name="Rigling D."/>
            <person name="Barry K."/>
            <person name="Lee J."/>
            <person name="Mihaltcheva S."/>
            <person name="LaButti K."/>
            <person name="Lipzen A."/>
            <person name="Waldron R."/>
            <person name="Moloney N.M."/>
            <person name="Sperisen C."/>
            <person name="Kredics L."/>
            <person name="Vagvoelgyi C."/>
            <person name="Patrignani A."/>
            <person name="Fitzpatrick D."/>
            <person name="Nagy I."/>
            <person name="Doyle S."/>
            <person name="Anderson J.B."/>
            <person name="Grigoriev I.V."/>
            <person name="Gueldener U."/>
            <person name="Muensterkoetter M."/>
            <person name="Nagy L.G."/>
        </authorList>
    </citation>
    <scope>NUCLEOTIDE SEQUENCE [LARGE SCALE GENOMIC DNA]</scope>
    <source>
        <strain evidence="2">Ar21-2</strain>
    </source>
</reference>
<dbReference type="InParanoid" id="A0A2H3CKC8"/>
<evidence type="ECO:0000313" key="2">
    <source>
        <dbReference type="Proteomes" id="UP000217790"/>
    </source>
</evidence>
<dbReference type="STRING" id="47427.A0A2H3CKC8"/>
<proteinExistence type="predicted"/>
<name>A0A2H3CKC8_ARMGA</name>
<sequence length="147" mass="16605">MEFHTFISAATSLEKLGVRFIDQPGHSNKPSLVPVTLRSLRQLSYLDTSEICPKYLIFPNLRVLSVMQRVDDIKAVSALHSRSHFSLEKLYLCHNFQFSAVAPFVETDALRGLIHLHLEVDDTTASDWITALTVTPPPFACFPTYRS</sequence>
<gene>
    <name evidence="1" type="ORF">ARMGADRAFT_1089378</name>
</gene>
<organism evidence="1 2">
    <name type="scientific">Armillaria gallica</name>
    <name type="common">Bulbous honey fungus</name>
    <name type="synonym">Armillaria bulbosa</name>
    <dbReference type="NCBI Taxonomy" id="47427"/>
    <lineage>
        <taxon>Eukaryota</taxon>
        <taxon>Fungi</taxon>
        <taxon>Dikarya</taxon>
        <taxon>Basidiomycota</taxon>
        <taxon>Agaricomycotina</taxon>
        <taxon>Agaricomycetes</taxon>
        <taxon>Agaricomycetidae</taxon>
        <taxon>Agaricales</taxon>
        <taxon>Marasmiineae</taxon>
        <taxon>Physalacriaceae</taxon>
        <taxon>Armillaria</taxon>
    </lineage>
</organism>
<evidence type="ECO:0000313" key="1">
    <source>
        <dbReference type="EMBL" id="PBK83541.1"/>
    </source>
</evidence>
<dbReference type="EMBL" id="KZ293706">
    <property type="protein sequence ID" value="PBK83541.1"/>
    <property type="molecule type" value="Genomic_DNA"/>
</dbReference>
<dbReference type="AlphaFoldDB" id="A0A2H3CKC8"/>
<accession>A0A2H3CKC8</accession>
<dbReference type="SUPFAM" id="SSF52047">
    <property type="entry name" value="RNI-like"/>
    <property type="match status" value="1"/>
</dbReference>